<dbReference type="Pfam" id="PF24181">
    <property type="entry name" value="TPR_TTI1_C"/>
    <property type="match status" value="1"/>
</dbReference>
<proteinExistence type="predicted"/>
<dbReference type="InterPro" id="IPR052587">
    <property type="entry name" value="TELO2-interacting_protein_1"/>
</dbReference>
<evidence type="ECO:0008006" key="5">
    <source>
        <dbReference type="Google" id="ProtNLM"/>
    </source>
</evidence>
<dbReference type="KEGG" id="obi:106871480"/>
<evidence type="ECO:0000313" key="4">
    <source>
        <dbReference type="EMBL" id="KOF87096.1"/>
    </source>
</evidence>
<gene>
    <name evidence="4" type="ORF">OCBIM_22017427mg</name>
</gene>
<dbReference type="EMBL" id="KQ418495">
    <property type="protein sequence ID" value="KOF87096.1"/>
    <property type="molecule type" value="Genomic_DNA"/>
</dbReference>
<sequence length="1078" mass="122720">MDGFTEGEKLQRSLAFQNLQPLCVGLVKEPTVQKLELLKNQLKAVDREILGELYEYVLFPLRLILKQNTCKKDTFLTLLAQCTADVLSAATIEKWDTFKDLFVTFTVLLGSPEESNNKISTLSEELKLAIVDVLSILLKNSNYDSVLTDLYTVKNITLLGHTVSSLLSLIEHEKMRKLRVSAMDCLAALSLYDNGNTKIRVKCGNMFSSFLPRISIVLSSVVTGDHIQGHQVIKTAIDTLRKIVLLTMTDKLIEESQKHIHHLNTDVENEKLRNLIVNRDQKWSEKTAEKLLIIVKQVGSIRQHYHSGVRLSLVEWAHAILNNCTRSMSNSVPVLLEVLVILSCDKYSNVASRGEKALKIFQQRQEKEQSRTLVEILEENLLGLVTTLPRQIRTSDDAQKLDLIKILSGYLKILGKNINNMLNSYPHLKRFSLALVQVLEFDCSNIKIVEETSHMLGEGASAIDSRMITSVQQPRKTYKHFHSDLILEELKLVLRYLGMYGDLNLLIDHFLDMFHETSLHRLQATYIINQILDGTLHLTQGNTDRPSGTIQDKETLHSIVSLLIDEYLAPQNFNLVTSHLHQENDPVEGQFSLLLYNNVKRPTIYDYNANILQICLFLEGFAVFAKVLNKDFTPFLLKTLYPLLEKLGDRSAYLSSTAYLSLTDICTYCEYRNIMDLIQQNADYLVNAITLRLRHLSLNSRCPLVLKVMLQFGNEELLPLVTDTITEVLECLDDYQTTHVTTFLQVLHELCSAIGRWFLQSKSTHSLAETNNKQEPEVTANSTQGVQWLVDYLTQYDRDKKMSAGDVDESEMKAEDEDVNENPASENNMEIEDSSETIDEKPVSPLHVTIVKDVLARVKHLMSSTDVHIQLLALDTVCAAIQSLQPHEDELLPQVHQLWSPLSQRFSDKKILVRTKALHTLMDISQVCGSFIRKRTVAEVYPTLCRYLSHQAPLSSNCSIAYTFTQEYKLQLLTLQYFGKLCQNLGVSSKEIESVASSCLFYLSEYQHETLQKAALTTFGILVEIDPDIMWFKLCSVWCPIVYTAKSPLLENIQFKTKNEKNEYSKNIELLFENPLLS</sequence>
<name>A0A0L8HCR7_OCTBM</name>
<dbReference type="InterPro" id="IPR057566">
    <property type="entry name" value="TPR_TTI1_N"/>
</dbReference>
<accession>A0A0L8HCR7</accession>
<feature type="region of interest" description="Disordered" evidence="1">
    <location>
        <begin position="802"/>
        <end position="838"/>
    </location>
</feature>
<dbReference type="STRING" id="37653.A0A0L8HCR7"/>
<feature type="compositionally biased region" description="Acidic residues" evidence="1">
    <location>
        <begin position="806"/>
        <end position="820"/>
    </location>
</feature>
<dbReference type="AlphaFoldDB" id="A0A0L8HCR7"/>
<dbReference type="GO" id="GO:0005737">
    <property type="term" value="C:cytoplasm"/>
    <property type="evidence" value="ECO:0007669"/>
    <property type="project" value="TreeGrafter"/>
</dbReference>
<dbReference type="InterPro" id="IPR049362">
    <property type="entry name" value="TTI1_rpt"/>
</dbReference>
<dbReference type="Pfam" id="PF21547">
    <property type="entry name" value="TTI1"/>
    <property type="match status" value="1"/>
</dbReference>
<dbReference type="OMA" id="PHPKKPW"/>
<dbReference type="InterPro" id="IPR011989">
    <property type="entry name" value="ARM-like"/>
</dbReference>
<dbReference type="InterPro" id="IPR057567">
    <property type="entry name" value="TPR_TTI1_C"/>
</dbReference>
<feature type="domain" description="TTI1 N-terminal TPR" evidence="2">
    <location>
        <begin position="16"/>
        <end position="345"/>
    </location>
</feature>
<dbReference type="Pfam" id="PF24173">
    <property type="entry name" value="TPR_TTI1_N"/>
    <property type="match status" value="1"/>
</dbReference>
<evidence type="ECO:0000259" key="2">
    <source>
        <dbReference type="Pfam" id="PF24173"/>
    </source>
</evidence>
<dbReference type="Gene3D" id="1.25.10.10">
    <property type="entry name" value="Leucine-rich Repeat Variant"/>
    <property type="match status" value="2"/>
</dbReference>
<evidence type="ECO:0000256" key="1">
    <source>
        <dbReference type="SAM" id="MobiDB-lite"/>
    </source>
</evidence>
<dbReference type="OrthoDB" id="49511at2759"/>
<reference evidence="4" key="1">
    <citation type="submission" date="2015-07" db="EMBL/GenBank/DDBJ databases">
        <title>MeaNS - Measles Nucleotide Surveillance Program.</title>
        <authorList>
            <person name="Tran T."/>
            <person name="Druce J."/>
        </authorList>
    </citation>
    <scope>NUCLEOTIDE SEQUENCE</scope>
    <source>
        <strain evidence="4">UCB-OBI-ISO-001</strain>
        <tissue evidence="4">Gonad</tissue>
    </source>
</reference>
<dbReference type="PANTHER" id="PTHR18460">
    <property type="entry name" value="TEL2 INTERACTING PROTEIN 1 TTI1 FAMILY MEMBER"/>
    <property type="match status" value="1"/>
</dbReference>
<evidence type="ECO:0000259" key="3">
    <source>
        <dbReference type="Pfam" id="PF24181"/>
    </source>
</evidence>
<dbReference type="SUPFAM" id="SSF48371">
    <property type="entry name" value="ARM repeat"/>
    <property type="match status" value="1"/>
</dbReference>
<organism evidence="4">
    <name type="scientific">Octopus bimaculoides</name>
    <name type="common">California two-spotted octopus</name>
    <dbReference type="NCBI Taxonomy" id="37653"/>
    <lineage>
        <taxon>Eukaryota</taxon>
        <taxon>Metazoa</taxon>
        <taxon>Spiralia</taxon>
        <taxon>Lophotrochozoa</taxon>
        <taxon>Mollusca</taxon>
        <taxon>Cephalopoda</taxon>
        <taxon>Coleoidea</taxon>
        <taxon>Octopodiformes</taxon>
        <taxon>Octopoda</taxon>
        <taxon>Incirrata</taxon>
        <taxon>Octopodidae</taxon>
        <taxon>Octopus</taxon>
    </lineage>
</organism>
<protein>
    <recommendedName>
        <fullName evidence="5">TELO2-interacting protein 1 homolog</fullName>
    </recommendedName>
</protein>
<dbReference type="InterPro" id="IPR016024">
    <property type="entry name" value="ARM-type_fold"/>
</dbReference>
<dbReference type="Pfam" id="PF24176">
    <property type="entry name" value="TPR_TTI1_2nd"/>
    <property type="match status" value="1"/>
</dbReference>
<feature type="domain" description="TTI1 C-terminal TPR" evidence="3">
    <location>
        <begin position="746"/>
        <end position="1031"/>
    </location>
</feature>
<dbReference type="PANTHER" id="PTHR18460:SF3">
    <property type="entry name" value="TELO2-INTERACTING PROTEIN 1 HOMOLOG"/>
    <property type="match status" value="1"/>
</dbReference>